<keyword evidence="3" id="KW-0762">Sugar transport</keyword>
<proteinExistence type="predicted"/>
<dbReference type="AlphaFoldDB" id="A0A1S3YTE0"/>
<evidence type="ECO:0000256" key="8">
    <source>
        <dbReference type="SAM" id="Phobius"/>
    </source>
</evidence>
<dbReference type="OMA" id="ASIFCHS"/>
<dbReference type="PANTHER" id="PTHR19432:SF70">
    <property type="entry name" value="SUCROSE TRANSPORT PROTEIN SUC1-RELATED"/>
    <property type="match status" value="1"/>
</dbReference>
<accession>A0A1S3YTE0</accession>
<keyword evidence="2" id="KW-0813">Transport</keyword>
<evidence type="ECO:0000256" key="3">
    <source>
        <dbReference type="ARBA" id="ARBA00022597"/>
    </source>
</evidence>
<feature type="transmembrane region" description="Helical" evidence="8">
    <location>
        <begin position="39"/>
        <end position="62"/>
    </location>
</feature>
<evidence type="ECO:0000256" key="1">
    <source>
        <dbReference type="ARBA" id="ARBA00004141"/>
    </source>
</evidence>
<dbReference type="GO" id="GO:0015293">
    <property type="term" value="F:symporter activity"/>
    <property type="evidence" value="ECO:0007669"/>
    <property type="project" value="UniProtKB-KW"/>
</dbReference>
<gene>
    <name evidence="9" type="primary">LOC107779347</name>
</gene>
<keyword evidence="7 8" id="KW-0472">Membrane</keyword>
<sequence length="107" mass="10763">MKLTLFKSRLVQVLYSIPFAMASIYSSNAGAGQGLSQGVINLAIVVPQTLVSLVGGPFDALFGGGNLPVFVAGAAAAAVSSILALTLLPSPPEPDAKPSPIFAVASH</sequence>
<dbReference type="GO" id="GO:0016020">
    <property type="term" value="C:membrane"/>
    <property type="evidence" value="ECO:0007669"/>
    <property type="project" value="UniProtKB-SubCell"/>
</dbReference>
<dbReference type="KEGG" id="nta:107779347"/>
<feature type="transmembrane region" description="Helical" evidence="8">
    <location>
        <begin position="69"/>
        <end position="88"/>
    </location>
</feature>
<keyword evidence="4 8" id="KW-0812">Transmembrane</keyword>
<organism evidence="9">
    <name type="scientific">Nicotiana tabacum</name>
    <name type="common">Common tobacco</name>
    <dbReference type="NCBI Taxonomy" id="4097"/>
    <lineage>
        <taxon>Eukaryota</taxon>
        <taxon>Viridiplantae</taxon>
        <taxon>Streptophyta</taxon>
        <taxon>Embryophyta</taxon>
        <taxon>Tracheophyta</taxon>
        <taxon>Spermatophyta</taxon>
        <taxon>Magnoliopsida</taxon>
        <taxon>eudicotyledons</taxon>
        <taxon>Gunneridae</taxon>
        <taxon>Pentapetalae</taxon>
        <taxon>asterids</taxon>
        <taxon>lamiids</taxon>
        <taxon>Solanales</taxon>
        <taxon>Solanaceae</taxon>
        <taxon>Nicotianoideae</taxon>
        <taxon>Nicotianeae</taxon>
        <taxon>Nicotiana</taxon>
    </lineage>
</organism>
<evidence type="ECO:0000256" key="6">
    <source>
        <dbReference type="ARBA" id="ARBA00022989"/>
    </source>
</evidence>
<protein>
    <submittedName>
        <fullName evidence="9">Sucrose transport protein SUC2-like</fullName>
    </submittedName>
</protein>
<comment type="subcellular location">
    <subcellularLocation>
        <location evidence="1">Membrane</location>
        <topology evidence="1">Multi-pass membrane protein</topology>
    </subcellularLocation>
</comment>
<dbReference type="RefSeq" id="XP_016455235.1">
    <property type="nucleotide sequence ID" value="XM_016599749.1"/>
</dbReference>
<keyword evidence="6 8" id="KW-1133">Transmembrane helix</keyword>
<dbReference type="OrthoDB" id="1735933at2759"/>
<keyword evidence="5" id="KW-0769">Symport</keyword>
<evidence type="ECO:0000256" key="5">
    <source>
        <dbReference type="ARBA" id="ARBA00022847"/>
    </source>
</evidence>
<evidence type="ECO:0000256" key="4">
    <source>
        <dbReference type="ARBA" id="ARBA00022692"/>
    </source>
</evidence>
<dbReference type="STRING" id="4097.A0A1S3YTE0"/>
<name>A0A1S3YTE0_TOBAC</name>
<evidence type="ECO:0000256" key="7">
    <source>
        <dbReference type="ARBA" id="ARBA00023136"/>
    </source>
</evidence>
<reference evidence="9" key="1">
    <citation type="submission" date="2025-08" db="UniProtKB">
        <authorList>
            <consortium name="RefSeq"/>
        </authorList>
    </citation>
    <scope>IDENTIFICATION</scope>
</reference>
<evidence type="ECO:0000256" key="2">
    <source>
        <dbReference type="ARBA" id="ARBA00022448"/>
    </source>
</evidence>
<dbReference type="PaxDb" id="4097-A0A1S3YTE0"/>
<dbReference type="PANTHER" id="PTHR19432">
    <property type="entry name" value="SUGAR TRANSPORTER"/>
    <property type="match status" value="1"/>
</dbReference>
<evidence type="ECO:0000313" key="9">
    <source>
        <dbReference type="RefSeq" id="XP_016455235.1"/>
    </source>
</evidence>